<dbReference type="SUPFAM" id="SSF52540">
    <property type="entry name" value="P-loop containing nucleoside triphosphate hydrolases"/>
    <property type="match status" value="1"/>
</dbReference>
<dbReference type="InterPro" id="IPR016032">
    <property type="entry name" value="Sig_transdc_resp-reg_C-effctor"/>
</dbReference>
<dbReference type="PANTHER" id="PTHR47691:SF3">
    <property type="entry name" value="HTH-TYPE TRANSCRIPTIONAL REGULATOR RV0890C-RELATED"/>
    <property type="match status" value="1"/>
</dbReference>
<comment type="caution">
    <text evidence="5">The sequence shown here is derived from an EMBL/GenBank/DDBJ whole genome shotgun (WGS) entry which is preliminary data.</text>
</comment>
<dbReference type="AlphaFoldDB" id="A0A7W7CBI0"/>
<dbReference type="InterPro" id="IPR001867">
    <property type="entry name" value="OmpR/PhoB-type_DNA-bd"/>
</dbReference>
<dbReference type="InterPro" id="IPR036388">
    <property type="entry name" value="WH-like_DNA-bd_sf"/>
</dbReference>
<dbReference type="RefSeq" id="WP_185003910.1">
    <property type="nucleotide sequence ID" value="NZ_JACHMH010000001.1"/>
</dbReference>
<evidence type="ECO:0000313" key="5">
    <source>
        <dbReference type="EMBL" id="MBB4678030.1"/>
    </source>
</evidence>
<feature type="domain" description="OmpR/PhoB-type" evidence="4">
    <location>
        <begin position="1"/>
        <end position="91"/>
    </location>
</feature>
<dbReference type="InterPro" id="IPR027417">
    <property type="entry name" value="P-loop_NTPase"/>
</dbReference>
<dbReference type="GO" id="GO:0000160">
    <property type="term" value="P:phosphorelay signal transduction system"/>
    <property type="evidence" value="ECO:0007669"/>
    <property type="project" value="InterPro"/>
</dbReference>
<keyword evidence="2 3" id="KW-0238">DNA-binding</keyword>
<dbReference type="Gene3D" id="1.10.10.10">
    <property type="entry name" value="Winged helix-like DNA-binding domain superfamily/Winged helix DNA-binding domain"/>
    <property type="match status" value="1"/>
</dbReference>
<dbReference type="SUPFAM" id="SSF48452">
    <property type="entry name" value="TPR-like"/>
    <property type="match status" value="3"/>
</dbReference>
<evidence type="ECO:0000256" key="3">
    <source>
        <dbReference type="PROSITE-ProRule" id="PRU01091"/>
    </source>
</evidence>
<dbReference type="Pfam" id="PF03704">
    <property type="entry name" value="BTAD"/>
    <property type="match status" value="1"/>
</dbReference>
<dbReference type="GO" id="GO:0003677">
    <property type="term" value="F:DNA binding"/>
    <property type="evidence" value="ECO:0007669"/>
    <property type="project" value="UniProtKB-UniRule"/>
</dbReference>
<dbReference type="PANTHER" id="PTHR47691">
    <property type="entry name" value="REGULATOR-RELATED"/>
    <property type="match status" value="1"/>
</dbReference>
<dbReference type="Gene3D" id="1.25.40.10">
    <property type="entry name" value="Tetratricopeptide repeat domain"/>
    <property type="match status" value="2"/>
</dbReference>
<evidence type="ECO:0000256" key="2">
    <source>
        <dbReference type="ARBA" id="ARBA00023125"/>
    </source>
</evidence>
<evidence type="ECO:0000313" key="6">
    <source>
        <dbReference type="Proteomes" id="UP000533598"/>
    </source>
</evidence>
<reference evidence="5 6" key="1">
    <citation type="submission" date="2020-08" db="EMBL/GenBank/DDBJ databases">
        <title>Sequencing the genomes of 1000 actinobacteria strains.</title>
        <authorList>
            <person name="Klenk H.-P."/>
        </authorList>
    </citation>
    <scope>NUCLEOTIDE SEQUENCE [LARGE SCALE GENOMIC DNA]</scope>
    <source>
        <strain evidence="5 6">DSM 44230</strain>
    </source>
</reference>
<dbReference type="Proteomes" id="UP000533598">
    <property type="component" value="Unassembled WGS sequence"/>
</dbReference>
<dbReference type="InterPro" id="IPR011990">
    <property type="entry name" value="TPR-like_helical_dom_sf"/>
</dbReference>
<dbReference type="SUPFAM" id="SSF46894">
    <property type="entry name" value="C-terminal effector domain of the bipartite response regulators"/>
    <property type="match status" value="1"/>
</dbReference>
<proteinExistence type="inferred from homology"/>
<gene>
    <name evidence="5" type="ORF">HNR67_004148</name>
</gene>
<name>A0A7W7CBI0_9PSEU</name>
<feature type="DNA-binding region" description="OmpR/PhoB-type" evidence="3">
    <location>
        <begin position="1"/>
        <end position="91"/>
    </location>
</feature>
<dbReference type="SMART" id="SM01043">
    <property type="entry name" value="BTAD"/>
    <property type="match status" value="1"/>
</dbReference>
<evidence type="ECO:0000256" key="1">
    <source>
        <dbReference type="ARBA" id="ARBA00005820"/>
    </source>
</evidence>
<protein>
    <submittedName>
        <fullName evidence="5">Putative ATPase</fullName>
    </submittedName>
</protein>
<dbReference type="PRINTS" id="PR00364">
    <property type="entry name" value="DISEASERSIST"/>
</dbReference>
<dbReference type="CDD" id="cd15831">
    <property type="entry name" value="BTAD"/>
    <property type="match status" value="1"/>
</dbReference>
<comment type="similarity">
    <text evidence="1">Belongs to the AfsR/DnrI/RedD regulatory family.</text>
</comment>
<organism evidence="5 6">
    <name type="scientific">Crossiella cryophila</name>
    <dbReference type="NCBI Taxonomy" id="43355"/>
    <lineage>
        <taxon>Bacteria</taxon>
        <taxon>Bacillati</taxon>
        <taxon>Actinomycetota</taxon>
        <taxon>Actinomycetes</taxon>
        <taxon>Pseudonocardiales</taxon>
        <taxon>Pseudonocardiaceae</taxon>
        <taxon>Crossiella</taxon>
    </lineage>
</organism>
<dbReference type="InterPro" id="IPR005158">
    <property type="entry name" value="BTAD"/>
</dbReference>
<dbReference type="Gene3D" id="3.40.50.300">
    <property type="entry name" value="P-loop containing nucleotide triphosphate hydrolases"/>
    <property type="match status" value="1"/>
</dbReference>
<dbReference type="EMBL" id="JACHMH010000001">
    <property type="protein sequence ID" value="MBB4678030.1"/>
    <property type="molecule type" value="Genomic_DNA"/>
</dbReference>
<evidence type="ECO:0000259" key="4">
    <source>
        <dbReference type="PROSITE" id="PS51755"/>
    </source>
</evidence>
<dbReference type="SMART" id="SM00862">
    <property type="entry name" value="Trans_reg_C"/>
    <property type="match status" value="1"/>
</dbReference>
<sequence>MRFGVLGPLVVWNAEDAPIPVPGPEVRALLAVLLTHEGAWVPVETLIGELWPERLPANPGNALQIRVSRLRRALGVRDLVEYRANAYRLVGDCDAVMFQGLLRRARSTVDPWPRVALLSEALGLWRGPALVEFGAESFAQPVIRRWQELRLTAVAELAETRLALGEHDTVLAELAEWVQRFPGQERLRAAQLQALYRAGRQPEALAAYAEFRAHLAAEQGLDPGPELAALHQAILTRDPALDASPARRPGNLPTPVTELIGREAELAGTGKALAAARLVTLTGPGGVGKTRLAIAAAAQLAEDFPDGTWLVELAGLGGPHAADALAEAVMTVLGIRENAMLGPIPASGALGHRERLIAYLAGKKLLLVLDNCEHIVTEVATLAMALLTAVPGLRILSTSREPLSTPGESVHPVPPLDLPADPADPHGSGAVRLFCARARDADPAFALTADNAAAVTALVSGLDGLPLALELAAARVRALGVRELADRLDDRFRLLSAGNRGAPARQRTLHALLDWSWELLTTPERVVLRRLAVLDGGTLTAIEAICGDPELPVAEVLARLVDRSMVIVLPGHRRYRLLETVAAYARDRLTESGEAETLRARQSRHYLSLAEAAAPELHGPRQHAALSELDTEHGNLHRALEHASPEDASRLVDSLAWYWMLRGRVRQAQRWAGHALAAAGPGIRTARVRCWAAGIAIVADPDPAAAASARTALTGFDGLDDPLGAAMAHWFLAYVLLHAGDLDTSEELAAHAASAFRALEHPWGLAVTTCVQANHALTRGDLSTAHSHAEAAVTLFRALGDRGGELLTTYPRAALAELHGEYHRAEQLHRDGLVLAEELGMWAEAADRLCGLGRIALLRGEYPTAHDHLARARELAAERGFRPGGIHATITLGQLARRTGDLATAAACLTEAADWYRRTGRAPGYTIVHTELGHLAQLQGNPAQARLHHGEALAFAHRLGNPHAEATALEGLAWTQLPDNATESARLLGAAHALRATTGVPLADRADLAHILDVTRDTLGDKAFDAEFTIGALSRPTL</sequence>
<dbReference type="GO" id="GO:0006355">
    <property type="term" value="P:regulation of DNA-templated transcription"/>
    <property type="evidence" value="ECO:0007669"/>
    <property type="project" value="InterPro"/>
</dbReference>
<dbReference type="PROSITE" id="PS51755">
    <property type="entry name" value="OMPR_PHOB"/>
    <property type="match status" value="1"/>
</dbReference>
<accession>A0A7W7CBI0</accession>
<keyword evidence="6" id="KW-1185">Reference proteome</keyword>